<dbReference type="InParanoid" id="A0A194XWD8"/>
<dbReference type="RefSeq" id="XP_018078397.1">
    <property type="nucleotide sequence ID" value="XM_018213840.1"/>
</dbReference>
<keyword evidence="2" id="KW-1185">Reference proteome</keyword>
<protein>
    <submittedName>
        <fullName evidence="1">Uncharacterized protein</fullName>
    </submittedName>
</protein>
<dbReference type="OrthoDB" id="5402392at2759"/>
<dbReference type="AlphaFoldDB" id="A0A194XWD8"/>
<name>A0A194XWD8_MOLSC</name>
<proteinExistence type="predicted"/>
<dbReference type="EMBL" id="KQ947404">
    <property type="protein sequence ID" value="KUJ24042.1"/>
    <property type="molecule type" value="Genomic_DNA"/>
</dbReference>
<dbReference type="KEGG" id="psco:LY89DRAFT_679296"/>
<reference evidence="1 2" key="1">
    <citation type="submission" date="2015-10" db="EMBL/GenBank/DDBJ databases">
        <title>Full genome of DAOMC 229536 Phialocephala scopiformis, a fungal endophyte of spruce producing the potent anti-insectan compound rugulosin.</title>
        <authorList>
            <consortium name="DOE Joint Genome Institute"/>
            <person name="Walker A.K."/>
            <person name="Frasz S.L."/>
            <person name="Seifert K.A."/>
            <person name="Miller J.D."/>
            <person name="Mondo S.J."/>
            <person name="Labutti K."/>
            <person name="Lipzen A."/>
            <person name="Dockter R."/>
            <person name="Kennedy M."/>
            <person name="Grigoriev I.V."/>
            <person name="Spatafora J.W."/>
        </authorList>
    </citation>
    <scope>NUCLEOTIDE SEQUENCE [LARGE SCALE GENOMIC DNA]</scope>
    <source>
        <strain evidence="1 2">CBS 120377</strain>
    </source>
</reference>
<gene>
    <name evidence="1" type="ORF">LY89DRAFT_679296</name>
</gene>
<dbReference type="Proteomes" id="UP000070700">
    <property type="component" value="Unassembled WGS sequence"/>
</dbReference>
<sequence length="504" mass="55570">MEERVEIPVSLQKVQSSLEPYIKPRHEASKVRQVLSSHLISQLDTSEARTLNRPLSLVNPTSTADPTPHGVRGLQREYLRCVRANLKAKNEYTAISKEHREGTAAEVGSLGVPTQSTGSSSMDVFLHLIMQQQKHERLGISQDYIDTLSQKPAANTEHLDPKVALKDVESLPKVPAEVLNNTASSSMTQGTNLKDLVDQLEKSVLRAKILLKKEQKLLAKVRSDSDMTSASPGDRMQALGLTRNALINWIEAEMEKAGDGSSETDGPENLSHDDGAKDYIAAQLASIQRQYGRYIEAREELIVSATGVSQLPTSESKEEAFGIAESWDDSRQSHTMQIVYPYLERMVFTANEQKAAIQQRSHLTISLAKQVKEASQGLDRLAEESHLLPAHPMPTSSLQRKGLEGPLSFNDELMHHEKPDSSDRARTWTFAAKASGNATKDIISDQLEAGGSAMEESQRWLSGLHQLLGYDDPSVGKEKAQKKDIWTVLDGSLGVIKGDVPESR</sequence>
<dbReference type="GeneID" id="28823566"/>
<accession>A0A194XWD8</accession>
<evidence type="ECO:0000313" key="1">
    <source>
        <dbReference type="EMBL" id="KUJ24042.1"/>
    </source>
</evidence>
<evidence type="ECO:0000313" key="2">
    <source>
        <dbReference type="Proteomes" id="UP000070700"/>
    </source>
</evidence>
<organism evidence="1 2">
    <name type="scientific">Mollisia scopiformis</name>
    <name type="common">Conifer needle endophyte fungus</name>
    <name type="synonym">Phialocephala scopiformis</name>
    <dbReference type="NCBI Taxonomy" id="149040"/>
    <lineage>
        <taxon>Eukaryota</taxon>
        <taxon>Fungi</taxon>
        <taxon>Dikarya</taxon>
        <taxon>Ascomycota</taxon>
        <taxon>Pezizomycotina</taxon>
        <taxon>Leotiomycetes</taxon>
        <taxon>Helotiales</taxon>
        <taxon>Mollisiaceae</taxon>
        <taxon>Mollisia</taxon>
    </lineage>
</organism>